<dbReference type="EMBL" id="GEEE01008865">
    <property type="protein sequence ID" value="JAP54360.1"/>
    <property type="molecule type" value="Transcribed_RNA"/>
</dbReference>
<protein>
    <submittedName>
        <fullName evidence="1">DNA repair protein XRCC2</fullName>
    </submittedName>
</protein>
<name>A0A0X3PTB2_SCHSO</name>
<reference evidence="1" key="1">
    <citation type="submission" date="2016-01" db="EMBL/GenBank/DDBJ databases">
        <title>Reference transcriptome for the parasite Schistocephalus solidus: insights into the molecular evolution of parasitism.</title>
        <authorList>
            <person name="Hebert F.O."/>
            <person name="Grambauer S."/>
            <person name="Barber I."/>
            <person name="Landry C.R."/>
            <person name="Aubin-Horth N."/>
        </authorList>
    </citation>
    <scope>NUCLEOTIDE SEQUENCE</scope>
</reference>
<sequence length="271" mass="29904">MTLPTENGLKIFSKISGRLQTQSLLSTVFRGQIPEATVIGGISVEFLFNADVDYHKVLFDLIGRCTLAPALGGLGQACVLLDTEATFSMLEFGTFIDRYLAANQVPRREEMINKLLDSVYVVSARTVAECILGLLTIRDLLKRTPTISLLLIDSSSACFGPYLPRKDWIASQAVFFDMLSHLTDHFSLSSVVCRLLASDQEEKEAGEKLHQQLEAKSLASLDSSITVFRPTLRMSFLKGDYGASCIPVRLHRDNSSAKDVIYHCLSSSLNC</sequence>
<dbReference type="AlphaFoldDB" id="A0A0X3PTB2"/>
<evidence type="ECO:0000313" key="1">
    <source>
        <dbReference type="EMBL" id="JAP54360.1"/>
    </source>
</evidence>
<proteinExistence type="predicted"/>
<dbReference type="Gene3D" id="3.40.50.300">
    <property type="entry name" value="P-loop containing nucleotide triphosphate hydrolases"/>
    <property type="match status" value="1"/>
</dbReference>
<accession>A0A0X3PTB2</accession>
<organism evidence="1">
    <name type="scientific">Schistocephalus solidus</name>
    <name type="common">Tapeworm</name>
    <dbReference type="NCBI Taxonomy" id="70667"/>
    <lineage>
        <taxon>Eukaryota</taxon>
        <taxon>Metazoa</taxon>
        <taxon>Spiralia</taxon>
        <taxon>Lophotrochozoa</taxon>
        <taxon>Platyhelminthes</taxon>
        <taxon>Cestoda</taxon>
        <taxon>Eucestoda</taxon>
        <taxon>Diphyllobothriidea</taxon>
        <taxon>Diphyllobothriidae</taxon>
        <taxon>Schistocephalus</taxon>
    </lineage>
</organism>
<dbReference type="InterPro" id="IPR027417">
    <property type="entry name" value="P-loop_NTPase"/>
</dbReference>
<gene>
    <name evidence="1" type="primary">XRCC2</name>
    <name evidence="1" type="ORF">TR124370</name>
</gene>